<dbReference type="OrthoDB" id="31183at2759"/>
<gene>
    <name evidence="4" type="ORF">ZIOFF_027590</name>
</gene>
<dbReference type="SMART" id="SM01036">
    <property type="entry name" value="BP28CT"/>
    <property type="match status" value="1"/>
</dbReference>
<proteinExistence type="predicted"/>
<evidence type="ECO:0000313" key="4">
    <source>
        <dbReference type="EMBL" id="KAG6509590.1"/>
    </source>
</evidence>
<sequence length="2148" mass="243223">MSSVAAELQAIRAAANVAPAARVRPSVLFDHRTASDIDLRSILPIALSGLDVLIESDARFNRYKDTLFSQTSLELDREKMVPAEEAKVNKSICSYLQLLSGYLQLHPALKTLEYLIRRYLVHVYNIDELILCALPFHDTTTFVRIVQLLELGNSKWMFLEGVKVSGSPLPRKVIVQQCIRDKGLLETLCNYSSPTKEFQPSRPVICFSTAVTIEALGVIPKLETDTVQRVLMFVLNGLNPAMRGNHDHKAGALMVIGLLATRATLAAKLIQSLMSSILQMAQHDANKPVDLPWLRTIIIALVTLVQSQSILILPKKAVMVLQKIRDFPGVLAGLNNEFNVRSFLHIYIESLVEYSLYEDSLLETLEVAVEVLPVKDVIEILVPKILARCMKLLQKVDSPDLNLAGNWGRKILIVLDKHYKCELRGAIRRFLEDSKMNVTEEENITQRLCMMFDDTLDRPTEISDSKLWFSLEHPKAVVRQTALANIAASAMLKTISADEQKLVNVQDSIMRALHDEDLHVVRAALSIDGMARIATPSQLLDTYNDILSRCTDVIERDASRTYVVCDVAISCLERLVQEFQLEHMNCTKEIAKMFYPLFLVRPKTWRLNLKALQLVKELKWPYFDAIGQIITDSDHMKSYRSDHAASINLRTIKALAEVFVASPPEKIEWLIECNRYNGLSKSLFFFIILQALNIVNAESGCPMKIYRTCFYALKKEWHEIEQSGGPTFEEFNLHRSDDYYIELANQLFTADVGILNRNLLLCIFWSLLRSFNEAANHNKLENSSESFNIMDELFLFFVTSYHKKLFGDHLKFLLVNCCKVPFEFLSKYFAEEGYSKEVQIQSLQLFETICSIFASAERTNSDENNYLQPLAEFPSLLVPLANHDKDVRTAALHCIEEFYKMYGSGRIDASQPKKGNGIFLSMSLSLPTFWDFLEALVNEKTLMSLDINFLHSYLKSMLSSSSNDLLAPNSSQKRFGPAEKDAILLYIFQSALKGSSYRKLMILSLFKGMGASLLSVGAVKSLLFELMEKYSQHDSGAHSLQKTLSKNEIQLLCLLLEICSPLSSSIYLDSDIIDYLLRALRMDDLASGDPAVLAPCLMVLRMLTSTFYENLKRELQDELLWNLVILFRSDNGDLRNASRDALLRLNINCSSIVSLLESIHLQDHKLVPSKRFKRNKHPTEHASSLHQAALSTQESRLSVLISLLDILLLKKNLNERPSLVKSLFTILEELFYDNWCDDVTTSVYQARHAILIVLKDITDSLLSNLPLADYTFTHVNIGLLVQIARSTIDVTTRNHVFLLLSSITKVSSGWISEHISDVFAVIGESALKQNDSHSQHVLEDLISTMVPCWMSKAKSMDKLLQIFIRALPEFAEPRRLTLMVYLLRVLQEERSLGILIFHLFHSLVLRLTKIPESRRNLNDFFSVATLSEWEYSFAVEICSQYSCQIWFPCLVKLFKQLGAHNEEEFLFQLHLIMQFTLLKLQDPKLLFDLEALEDVGYLQTTLGALMQEVVLHLQHIRDKRKMNNIASDRIKGLKRSADKILNLTANWMAPSTYFTSITKLLENTDNNVKKQTLGLLCEIVKNQNSVLKKRKAKQSQLSLPPVIGEDVKPFFDNLCSKIVQLIDGDLDTSDTRVKLAAVSSVEALCKKYPAENTVFETCLATIVKYIGFDDLALSSVCIQAAGILVSVLGSKALPQLPLIMKNIMKQSHGILSCLIMEDENTHKMALGGDSDKKSSMLLSVLNALEAVINELGGALNPYLNDILDLIVLRPVYALSVDSKIKMKADAVRKLFVVTVPARLVIKPLLQIYSSALECGEWSLSLVFGMLSDMISSMDMPAIGKYHVKIYEHCLVALDLRRQLPKSIKNINMVEQSVIQAMIKLSMKLTEPMFSPLFFQSLEWADLKLECDLVKTGSLNRNISFYYLVNELLTHQRSIFVPYFKHLLGGCVRCLTDTQDVDAPLVKKRKMANGAGAVVSTYDEFLSLEQWHLKAVILKSLYKCFLYDTNQKLLDSTNFQVLLKPITCQLVVEPPKLLEQHLQVPTVDEVDESLVMCLGQMAVTAHSDVLLKPLNHEVLMQTRSEKTRPKILGLRIVKYLVERLKEEYLVLLPETIPFLGELLEDVELPVKTLAQQILKEMETLSGESLQQYL</sequence>
<dbReference type="GO" id="GO:0032040">
    <property type="term" value="C:small-subunit processome"/>
    <property type="evidence" value="ECO:0007669"/>
    <property type="project" value="TreeGrafter"/>
</dbReference>
<keyword evidence="5" id="KW-1185">Reference proteome</keyword>
<dbReference type="Pfam" id="PF23243">
    <property type="entry name" value="HEAT_HEATR1"/>
    <property type="match status" value="1"/>
</dbReference>
<dbReference type="InterPro" id="IPR056473">
    <property type="entry name" value="HEAT_Utp10/HEAT1"/>
</dbReference>
<dbReference type="Pfam" id="PF08146">
    <property type="entry name" value="BP28CT"/>
    <property type="match status" value="1"/>
</dbReference>
<dbReference type="GO" id="GO:0000462">
    <property type="term" value="P:maturation of SSU-rRNA from tricistronic rRNA transcript (SSU-rRNA, 5.8S rRNA, LSU-rRNA)"/>
    <property type="evidence" value="ECO:0007669"/>
    <property type="project" value="TreeGrafter"/>
</dbReference>
<dbReference type="EMBL" id="JACMSC010000008">
    <property type="protein sequence ID" value="KAG6509590.1"/>
    <property type="molecule type" value="Genomic_DNA"/>
</dbReference>
<accession>A0A8J5L2V7</accession>
<evidence type="ECO:0000256" key="2">
    <source>
        <dbReference type="ARBA" id="ARBA00023242"/>
    </source>
</evidence>
<evidence type="ECO:0000313" key="5">
    <source>
        <dbReference type="Proteomes" id="UP000734854"/>
    </source>
</evidence>
<dbReference type="PANTHER" id="PTHR13457:SF1">
    <property type="entry name" value="HEAT REPEAT-CONTAINING PROTEIN 1"/>
    <property type="match status" value="1"/>
</dbReference>
<comment type="caution">
    <text evidence="4">The sequence shown here is derived from an EMBL/GenBank/DDBJ whole genome shotgun (WGS) entry which is preliminary data.</text>
</comment>
<dbReference type="InterPro" id="IPR040191">
    <property type="entry name" value="UTP10"/>
</dbReference>
<dbReference type="GO" id="GO:0030686">
    <property type="term" value="C:90S preribosome"/>
    <property type="evidence" value="ECO:0007669"/>
    <property type="project" value="TreeGrafter"/>
</dbReference>
<name>A0A8J5L2V7_ZINOF</name>
<protein>
    <recommendedName>
        <fullName evidence="3">BP28 C-terminal domain-containing protein</fullName>
    </recommendedName>
</protein>
<dbReference type="InterPro" id="IPR022125">
    <property type="entry name" value="U3snoRNP10_N"/>
</dbReference>
<feature type="domain" description="BP28 C-terminal" evidence="3">
    <location>
        <begin position="1835"/>
        <end position="2008"/>
    </location>
</feature>
<dbReference type="GO" id="GO:0045943">
    <property type="term" value="P:positive regulation of transcription by RNA polymerase I"/>
    <property type="evidence" value="ECO:0007669"/>
    <property type="project" value="TreeGrafter"/>
</dbReference>
<dbReference type="Pfam" id="PF12397">
    <property type="entry name" value="U3snoRNP10"/>
    <property type="match status" value="1"/>
</dbReference>
<dbReference type="InterPro" id="IPR012954">
    <property type="entry name" value="BP28_C_dom"/>
</dbReference>
<organism evidence="4 5">
    <name type="scientific">Zingiber officinale</name>
    <name type="common">Ginger</name>
    <name type="synonym">Amomum zingiber</name>
    <dbReference type="NCBI Taxonomy" id="94328"/>
    <lineage>
        <taxon>Eukaryota</taxon>
        <taxon>Viridiplantae</taxon>
        <taxon>Streptophyta</taxon>
        <taxon>Embryophyta</taxon>
        <taxon>Tracheophyta</taxon>
        <taxon>Spermatophyta</taxon>
        <taxon>Magnoliopsida</taxon>
        <taxon>Liliopsida</taxon>
        <taxon>Zingiberales</taxon>
        <taxon>Zingiberaceae</taxon>
        <taxon>Zingiber</taxon>
    </lineage>
</organism>
<dbReference type="PANTHER" id="PTHR13457">
    <property type="entry name" value="BAP28"/>
    <property type="match status" value="1"/>
</dbReference>
<dbReference type="GO" id="GO:0030515">
    <property type="term" value="F:snoRNA binding"/>
    <property type="evidence" value="ECO:0007669"/>
    <property type="project" value="TreeGrafter"/>
</dbReference>
<dbReference type="Pfam" id="PF24477">
    <property type="entry name" value="ARM_At3g06530"/>
    <property type="match status" value="1"/>
</dbReference>
<dbReference type="InterPro" id="IPR056384">
    <property type="entry name" value="ARM_At3g06530"/>
</dbReference>
<evidence type="ECO:0000256" key="1">
    <source>
        <dbReference type="ARBA" id="ARBA00004123"/>
    </source>
</evidence>
<reference evidence="4 5" key="1">
    <citation type="submission" date="2020-08" db="EMBL/GenBank/DDBJ databases">
        <title>Plant Genome Project.</title>
        <authorList>
            <person name="Zhang R.-G."/>
        </authorList>
    </citation>
    <scope>NUCLEOTIDE SEQUENCE [LARGE SCALE GENOMIC DNA]</scope>
    <source>
        <tissue evidence="4">Rhizome</tissue>
    </source>
</reference>
<comment type="subcellular location">
    <subcellularLocation>
        <location evidence="1">Nucleus</location>
    </subcellularLocation>
</comment>
<dbReference type="GO" id="GO:0034455">
    <property type="term" value="C:t-UTP complex"/>
    <property type="evidence" value="ECO:0007669"/>
    <property type="project" value="TreeGrafter"/>
</dbReference>
<dbReference type="Proteomes" id="UP000734854">
    <property type="component" value="Unassembled WGS sequence"/>
</dbReference>
<keyword evidence="2" id="KW-0539">Nucleus</keyword>
<evidence type="ECO:0000259" key="3">
    <source>
        <dbReference type="SMART" id="SM01036"/>
    </source>
</evidence>